<gene>
    <name evidence="7" type="ORF">Glove_5g75</name>
</gene>
<organism evidence="7 8">
    <name type="scientific">Diversispora epigaea</name>
    <dbReference type="NCBI Taxonomy" id="1348612"/>
    <lineage>
        <taxon>Eukaryota</taxon>
        <taxon>Fungi</taxon>
        <taxon>Fungi incertae sedis</taxon>
        <taxon>Mucoromycota</taxon>
        <taxon>Glomeromycotina</taxon>
        <taxon>Glomeromycetes</taxon>
        <taxon>Diversisporales</taxon>
        <taxon>Diversisporaceae</taxon>
        <taxon>Diversispora</taxon>
    </lineage>
</organism>
<evidence type="ECO:0000313" key="7">
    <source>
        <dbReference type="EMBL" id="RHZ90169.1"/>
    </source>
</evidence>
<keyword evidence="4" id="KW-0418">Kinase</keyword>
<sequence>MPCERCPECNQNSYEYGWCKPYNSKHFQNDFNKWTSENDKIDKFIQNAQQNANRNWEVIEWIPYDRFKDIKQIGKGGFGTIHYARWIDGLIINWDIGNQQWKRCGQRGVALKKFDNFVNFNNVLNEMEIYLKTHDEFVSIQFFRITRDPETYSYIMYIHKLVIVHQDFHPGNILSTNFKDNLIYISDFGLNKLIRANPNNPEKKNIFGVLPYIAPEVLSSNEEYTKAADVYSFGIIAYEMVTSFPPYPDILSQECRVF</sequence>
<evidence type="ECO:0000256" key="3">
    <source>
        <dbReference type="ARBA" id="ARBA00022741"/>
    </source>
</evidence>
<keyword evidence="5" id="KW-0067">ATP-binding</keyword>
<comment type="caution">
    <text evidence="7">The sequence shown here is derived from an EMBL/GenBank/DDBJ whole genome shotgun (WGS) entry which is preliminary data.</text>
</comment>
<dbReference type="OrthoDB" id="6718656at2759"/>
<dbReference type="PANTHER" id="PTHR11584">
    <property type="entry name" value="SERINE/THREONINE PROTEIN KINASE"/>
    <property type="match status" value="1"/>
</dbReference>
<dbReference type="PANTHER" id="PTHR11584:SF369">
    <property type="entry name" value="MITOGEN-ACTIVATED PROTEIN KINASE KINASE KINASE 19-RELATED"/>
    <property type="match status" value="1"/>
</dbReference>
<evidence type="ECO:0000259" key="6">
    <source>
        <dbReference type="PROSITE" id="PS50011"/>
    </source>
</evidence>
<dbReference type="SUPFAM" id="SSF56112">
    <property type="entry name" value="Protein kinase-like (PK-like)"/>
    <property type="match status" value="1"/>
</dbReference>
<dbReference type="Gene3D" id="1.10.510.10">
    <property type="entry name" value="Transferase(Phosphotransferase) domain 1"/>
    <property type="match status" value="2"/>
</dbReference>
<dbReference type="Proteomes" id="UP000266861">
    <property type="component" value="Unassembled WGS sequence"/>
</dbReference>
<evidence type="ECO:0000256" key="4">
    <source>
        <dbReference type="ARBA" id="ARBA00022777"/>
    </source>
</evidence>
<feature type="domain" description="Protein kinase" evidence="6">
    <location>
        <begin position="67"/>
        <end position="258"/>
    </location>
</feature>
<dbReference type="EMBL" id="PQFF01000004">
    <property type="protein sequence ID" value="RHZ90169.1"/>
    <property type="molecule type" value="Genomic_DNA"/>
</dbReference>
<dbReference type="GO" id="GO:0005524">
    <property type="term" value="F:ATP binding"/>
    <property type="evidence" value="ECO:0007669"/>
    <property type="project" value="UniProtKB-KW"/>
</dbReference>
<dbReference type="Pfam" id="PF00069">
    <property type="entry name" value="Pkinase"/>
    <property type="match status" value="1"/>
</dbReference>
<evidence type="ECO:0000256" key="5">
    <source>
        <dbReference type="ARBA" id="ARBA00022840"/>
    </source>
</evidence>
<dbReference type="InterPro" id="IPR011009">
    <property type="entry name" value="Kinase-like_dom_sf"/>
</dbReference>
<dbReference type="STRING" id="1348612.A0A397JPA1"/>
<dbReference type="SMART" id="SM00220">
    <property type="entry name" value="S_TKc"/>
    <property type="match status" value="1"/>
</dbReference>
<keyword evidence="3" id="KW-0547">Nucleotide-binding</keyword>
<name>A0A397JPA1_9GLOM</name>
<reference evidence="7 8" key="1">
    <citation type="submission" date="2018-08" db="EMBL/GenBank/DDBJ databases">
        <title>Genome and evolution of the arbuscular mycorrhizal fungus Diversispora epigaea (formerly Glomus versiforme) and its bacterial endosymbionts.</title>
        <authorList>
            <person name="Sun X."/>
            <person name="Fei Z."/>
            <person name="Harrison M."/>
        </authorList>
    </citation>
    <scope>NUCLEOTIDE SEQUENCE [LARGE SCALE GENOMIC DNA]</scope>
    <source>
        <strain evidence="7 8">IT104</strain>
    </source>
</reference>
<dbReference type="AlphaFoldDB" id="A0A397JPA1"/>
<accession>A0A397JPA1</accession>
<keyword evidence="2" id="KW-0808">Transferase</keyword>
<protein>
    <recommendedName>
        <fullName evidence="6">Protein kinase domain-containing protein</fullName>
    </recommendedName>
</protein>
<dbReference type="InterPro" id="IPR000719">
    <property type="entry name" value="Prot_kinase_dom"/>
</dbReference>
<evidence type="ECO:0000313" key="8">
    <source>
        <dbReference type="Proteomes" id="UP000266861"/>
    </source>
</evidence>
<dbReference type="PROSITE" id="PS50011">
    <property type="entry name" value="PROTEIN_KINASE_DOM"/>
    <property type="match status" value="1"/>
</dbReference>
<evidence type="ECO:0000256" key="1">
    <source>
        <dbReference type="ARBA" id="ARBA00022527"/>
    </source>
</evidence>
<dbReference type="GO" id="GO:0004674">
    <property type="term" value="F:protein serine/threonine kinase activity"/>
    <property type="evidence" value="ECO:0007669"/>
    <property type="project" value="UniProtKB-KW"/>
</dbReference>
<keyword evidence="8" id="KW-1185">Reference proteome</keyword>
<keyword evidence="1" id="KW-0723">Serine/threonine-protein kinase</keyword>
<proteinExistence type="predicted"/>
<evidence type="ECO:0000256" key="2">
    <source>
        <dbReference type="ARBA" id="ARBA00022679"/>
    </source>
</evidence>